<dbReference type="EMBL" id="NHTK01001355">
    <property type="protein sequence ID" value="PPQ99505.1"/>
    <property type="molecule type" value="Genomic_DNA"/>
</dbReference>
<evidence type="ECO:0000313" key="4">
    <source>
        <dbReference type="EMBL" id="PPQ99505.1"/>
    </source>
</evidence>
<keyword evidence="5" id="KW-1185">Reference proteome</keyword>
<protein>
    <submittedName>
        <fullName evidence="4">Uncharacterized protein</fullName>
    </submittedName>
</protein>
<organism evidence="4 5">
    <name type="scientific">Panaeolus cyanescens</name>
    <dbReference type="NCBI Taxonomy" id="181874"/>
    <lineage>
        <taxon>Eukaryota</taxon>
        <taxon>Fungi</taxon>
        <taxon>Dikarya</taxon>
        <taxon>Basidiomycota</taxon>
        <taxon>Agaricomycotina</taxon>
        <taxon>Agaricomycetes</taxon>
        <taxon>Agaricomycetidae</taxon>
        <taxon>Agaricales</taxon>
        <taxon>Agaricineae</taxon>
        <taxon>Galeropsidaceae</taxon>
        <taxon>Panaeolus</taxon>
    </lineage>
</organism>
<reference evidence="4 5" key="1">
    <citation type="journal article" date="2018" name="Evol. Lett.">
        <title>Horizontal gene cluster transfer increased hallucinogenic mushroom diversity.</title>
        <authorList>
            <person name="Reynolds H.T."/>
            <person name="Vijayakumar V."/>
            <person name="Gluck-Thaler E."/>
            <person name="Korotkin H.B."/>
            <person name="Matheny P.B."/>
            <person name="Slot J.C."/>
        </authorList>
    </citation>
    <scope>NUCLEOTIDE SEQUENCE [LARGE SCALE GENOMIC DNA]</scope>
    <source>
        <strain evidence="4 5">2629</strain>
    </source>
</reference>
<feature type="compositionally biased region" description="Polar residues" evidence="3">
    <location>
        <begin position="360"/>
        <end position="371"/>
    </location>
</feature>
<evidence type="ECO:0000256" key="1">
    <source>
        <dbReference type="ARBA" id="ARBA00005537"/>
    </source>
</evidence>
<dbReference type="PANTHER" id="PTHR39472:SF1">
    <property type="entry name" value="EXPRESSED PROTEIN"/>
    <property type="match status" value="1"/>
</dbReference>
<comment type="caution">
    <text evidence="4">The sequence shown here is derived from an EMBL/GenBank/DDBJ whole genome shotgun (WGS) entry which is preliminary data.</text>
</comment>
<sequence>MPSHILQASALFAEISFEMENELMIVLQVIAELSEQLAHNQKLTKAIQSQAGSLKDQAIEATSGFALRRVNADISKETFESELERQNAQIIIENQMLLYENKQLSLLLKDYENTMETIMSKFRNHALAAQQHELTLTRHYETLLSSRESNGSSPDTLLNSNMIKSLQRLASHLRGLLKTMAGENPDSYENLDPDYDGSGLGVIDLQELSGLLEFLSLKVQGYEGEGREDWALERECEISRLEKENDELRRMLGIDEGTMAEQGVSLDLDRIESSRYSTLLTSASRRLNDPYGGRQPYWEGNGPAGSLQRPMDLQPGMRAGPQARRPGIFGAAQQQRPGFIGGVGRGVSNALTGNPGPSPWGNQPSNQNVLLDSNRPWHLQPGIPSLDMTR</sequence>
<dbReference type="InParanoid" id="A0A409Y8Q7"/>
<accession>A0A409Y8Q7</accession>
<dbReference type="Pfam" id="PF05769">
    <property type="entry name" value="SIKE"/>
    <property type="match status" value="1"/>
</dbReference>
<evidence type="ECO:0000313" key="5">
    <source>
        <dbReference type="Proteomes" id="UP000284842"/>
    </source>
</evidence>
<comment type="similarity">
    <text evidence="1">Belongs to the SIKE family.</text>
</comment>
<proteinExistence type="inferred from homology"/>
<dbReference type="InterPro" id="IPR008555">
    <property type="entry name" value="SIKE"/>
</dbReference>
<gene>
    <name evidence="4" type="ORF">CVT24_005295</name>
</gene>
<dbReference type="PANTHER" id="PTHR39472">
    <property type="entry name" value="EXPRESSED PROTEIN"/>
    <property type="match status" value="1"/>
</dbReference>
<dbReference type="AlphaFoldDB" id="A0A409Y8Q7"/>
<dbReference type="OrthoDB" id="21214at2759"/>
<feature type="region of interest" description="Disordered" evidence="3">
    <location>
        <begin position="346"/>
        <end position="390"/>
    </location>
</feature>
<evidence type="ECO:0000256" key="2">
    <source>
        <dbReference type="ARBA" id="ARBA00023054"/>
    </source>
</evidence>
<keyword evidence="2" id="KW-0175">Coiled coil</keyword>
<dbReference type="Proteomes" id="UP000284842">
    <property type="component" value="Unassembled WGS sequence"/>
</dbReference>
<dbReference type="STRING" id="181874.A0A409Y8Q7"/>
<name>A0A409Y8Q7_9AGAR</name>
<evidence type="ECO:0000256" key="3">
    <source>
        <dbReference type="SAM" id="MobiDB-lite"/>
    </source>
</evidence>